<keyword evidence="1" id="KW-1133">Transmembrane helix</keyword>
<feature type="transmembrane region" description="Helical" evidence="1">
    <location>
        <begin position="239"/>
        <end position="262"/>
    </location>
</feature>
<keyword evidence="1" id="KW-0812">Transmembrane</keyword>
<evidence type="ECO:0000313" key="2">
    <source>
        <dbReference type="EMBL" id="OXA54464.1"/>
    </source>
</evidence>
<dbReference type="EMBL" id="LNIX01000005">
    <property type="protein sequence ID" value="OXA54464.1"/>
    <property type="molecule type" value="Genomic_DNA"/>
</dbReference>
<dbReference type="AlphaFoldDB" id="A0A226EBD0"/>
<proteinExistence type="predicted"/>
<sequence>MSFNLKTRKFFVTRKLRKYQLYACLSSTVQAVNFSWRMWQMHRHFTGGSHNLSLQICTAYTFIAVMALFPIWKIYVGQEDFKNVLNRVLNYSVEFQAGNGYPHGYPCGAIDVVVGASILIASIGPWTSLIFFIMFPDTPIFAHTLLPKTMTDALVGYLVYNFFLLVDLAIFFWISSLVWFLLLLFGSMSPTYVFPIFLIIGSNLQFVQDQTIDKLLSDISNVHHEYNCVQLVNKEMMGVVGYILFYLHGIYGQFCLYCNFTIIKEWDQLGRYTRMSVLRDLFGVMGSCEGLELWKKCVPGRFEVSAVTWGSLSMMTTFPRIFFNT</sequence>
<dbReference type="Proteomes" id="UP000198287">
    <property type="component" value="Unassembled WGS sequence"/>
</dbReference>
<keyword evidence="1" id="KW-0472">Membrane</keyword>
<evidence type="ECO:0000313" key="3">
    <source>
        <dbReference type="Proteomes" id="UP000198287"/>
    </source>
</evidence>
<name>A0A226EBD0_FOLCA</name>
<feature type="transmembrane region" description="Helical" evidence="1">
    <location>
        <begin position="181"/>
        <end position="200"/>
    </location>
</feature>
<feature type="transmembrane region" description="Helical" evidence="1">
    <location>
        <begin position="21"/>
        <end position="40"/>
    </location>
</feature>
<feature type="transmembrane region" description="Helical" evidence="1">
    <location>
        <begin position="154"/>
        <end position="174"/>
    </location>
</feature>
<keyword evidence="3" id="KW-1185">Reference proteome</keyword>
<organism evidence="2 3">
    <name type="scientific">Folsomia candida</name>
    <name type="common">Springtail</name>
    <dbReference type="NCBI Taxonomy" id="158441"/>
    <lineage>
        <taxon>Eukaryota</taxon>
        <taxon>Metazoa</taxon>
        <taxon>Ecdysozoa</taxon>
        <taxon>Arthropoda</taxon>
        <taxon>Hexapoda</taxon>
        <taxon>Collembola</taxon>
        <taxon>Entomobryomorpha</taxon>
        <taxon>Isotomoidea</taxon>
        <taxon>Isotomidae</taxon>
        <taxon>Proisotominae</taxon>
        <taxon>Folsomia</taxon>
    </lineage>
</organism>
<feature type="transmembrane region" description="Helical" evidence="1">
    <location>
        <begin position="112"/>
        <end position="134"/>
    </location>
</feature>
<accession>A0A226EBD0</accession>
<comment type="caution">
    <text evidence="2">The sequence shown here is derived from an EMBL/GenBank/DDBJ whole genome shotgun (WGS) entry which is preliminary data.</text>
</comment>
<gene>
    <name evidence="2" type="ORF">Fcan01_10336</name>
</gene>
<protein>
    <submittedName>
        <fullName evidence="2">Uncharacterized protein</fullName>
    </submittedName>
</protein>
<reference evidence="2 3" key="1">
    <citation type="submission" date="2015-12" db="EMBL/GenBank/DDBJ databases">
        <title>The genome of Folsomia candida.</title>
        <authorList>
            <person name="Faddeeva A."/>
            <person name="Derks M.F."/>
            <person name="Anvar Y."/>
            <person name="Smit S."/>
            <person name="Van Straalen N."/>
            <person name="Roelofs D."/>
        </authorList>
    </citation>
    <scope>NUCLEOTIDE SEQUENCE [LARGE SCALE GENOMIC DNA]</scope>
    <source>
        <strain evidence="2 3">VU population</strain>
        <tissue evidence="2">Whole body</tissue>
    </source>
</reference>
<feature type="transmembrane region" description="Helical" evidence="1">
    <location>
        <begin position="52"/>
        <end position="72"/>
    </location>
</feature>
<evidence type="ECO:0000256" key="1">
    <source>
        <dbReference type="SAM" id="Phobius"/>
    </source>
</evidence>